<dbReference type="AlphaFoldDB" id="A0A2S7WQD6"/>
<name>A0A2S7WQD6_9FLAO</name>
<organism evidence="4 5">
    <name type="scientific">Polaribacter porphyrae</name>
    <dbReference type="NCBI Taxonomy" id="1137780"/>
    <lineage>
        <taxon>Bacteria</taxon>
        <taxon>Pseudomonadati</taxon>
        <taxon>Bacteroidota</taxon>
        <taxon>Flavobacteriia</taxon>
        <taxon>Flavobacteriales</taxon>
        <taxon>Flavobacteriaceae</taxon>
    </lineage>
</organism>
<dbReference type="InterPro" id="IPR001789">
    <property type="entry name" value="Sig_transdc_resp-reg_receiver"/>
</dbReference>
<dbReference type="Pfam" id="PF04397">
    <property type="entry name" value="LytTR"/>
    <property type="match status" value="1"/>
</dbReference>
<dbReference type="SMART" id="SM00448">
    <property type="entry name" value="REC"/>
    <property type="match status" value="1"/>
</dbReference>
<dbReference type="SMART" id="SM00850">
    <property type="entry name" value="LytTR"/>
    <property type="match status" value="1"/>
</dbReference>
<dbReference type="Gene3D" id="3.40.50.2300">
    <property type="match status" value="1"/>
</dbReference>
<evidence type="ECO:0000313" key="5">
    <source>
        <dbReference type="Proteomes" id="UP000238882"/>
    </source>
</evidence>
<dbReference type="EMBL" id="MSCN01000001">
    <property type="protein sequence ID" value="PQJ79830.1"/>
    <property type="molecule type" value="Genomic_DNA"/>
</dbReference>
<evidence type="ECO:0000256" key="1">
    <source>
        <dbReference type="PROSITE-ProRule" id="PRU00169"/>
    </source>
</evidence>
<proteinExistence type="predicted"/>
<comment type="caution">
    <text evidence="4">The sequence shown here is derived from an EMBL/GenBank/DDBJ whole genome shotgun (WGS) entry which is preliminary data.</text>
</comment>
<dbReference type="Pfam" id="PF00072">
    <property type="entry name" value="Response_reg"/>
    <property type="match status" value="1"/>
</dbReference>
<keyword evidence="5" id="KW-1185">Reference proteome</keyword>
<keyword evidence="1" id="KW-0597">Phosphoprotein</keyword>
<feature type="domain" description="HTH LytTR-type" evidence="3">
    <location>
        <begin position="135"/>
        <end position="233"/>
    </location>
</feature>
<gene>
    <name evidence="4" type="ORF">BTO18_11875</name>
</gene>
<dbReference type="InterPro" id="IPR007492">
    <property type="entry name" value="LytTR_DNA-bd_dom"/>
</dbReference>
<dbReference type="PANTHER" id="PTHR37299:SF1">
    <property type="entry name" value="STAGE 0 SPORULATION PROTEIN A HOMOLOG"/>
    <property type="match status" value="1"/>
</dbReference>
<dbReference type="SUPFAM" id="SSF52172">
    <property type="entry name" value="CheY-like"/>
    <property type="match status" value="1"/>
</dbReference>
<dbReference type="PANTHER" id="PTHR37299">
    <property type="entry name" value="TRANSCRIPTIONAL REGULATOR-RELATED"/>
    <property type="match status" value="1"/>
</dbReference>
<accession>A0A2S7WQD6</accession>
<sequence length="233" mass="27195">MIRYIIIDDEPIAHKIIQSFAKDFSHLELQTNCYNAMEAMEYLQSNPIDLMFLDINMPKMKGLDFLKLLKNPPAVIITSAYEEFALEGYELNVIDYLLKPFSFERFTQAIFKIQNNKPKIETIIKNVSKEENVSIFIKGDKKHIQVKLDEILYIESIGSYSKVIMESENMITHEKISNFERLLNSNNFIRVHKSFIVSKSKIKSIEGNRILVSEKYIPIGQTYKLNLKKVLNF</sequence>
<dbReference type="InterPro" id="IPR011006">
    <property type="entry name" value="CheY-like_superfamily"/>
</dbReference>
<protein>
    <submittedName>
        <fullName evidence="4">DNA-binding response regulator</fullName>
    </submittedName>
</protein>
<evidence type="ECO:0000313" key="4">
    <source>
        <dbReference type="EMBL" id="PQJ79830.1"/>
    </source>
</evidence>
<feature type="domain" description="Response regulatory" evidence="2">
    <location>
        <begin position="3"/>
        <end position="114"/>
    </location>
</feature>
<evidence type="ECO:0000259" key="3">
    <source>
        <dbReference type="PROSITE" id="PS50930"/>
    </source>
</evidence>
<dbReference type="InterPro" id="IPR046947">
    <property type="entry name" value="LytR-like"/>
</dbReference>
<keyword evidence="4" id="KW-0238">DNA-binding</keyword>
<reference evidence="4 5" key="1">
    <citation type="submission" date="2016-12" db="EMBL/GenBank/DDBJ databases">
        <title>Trade-off between light-utilization and light-protection in marine flavobacteria.</title>
        <authorList>
            <person name="Kumagai Y."/>
            <person name="Yoshizawa S."/>
            <person name="Kogure K."/>
            <person name="Iwasaki W."/>
        </authorList>
    </citation>
    <scope>NUCLEOTIDE SEQUENCE [LARGE SCALE GENOMIC DNA]</scope>
    <source>
        <strain evidence="4 5">NBRC 108759</strain>
    </source>
</reference>
<dbReference type="RefSeq" id="WP_105016426.1">
    <property type="nucleotide sequence ID" value="NZ_MSCN01000001.1"/>
</dbReference>
<evidence type="ECO:0000259" key="2">
    <source>
        <dbReference type="PROSITE" id="PS50110"/>
    </source>
</evidence>
<dbReference type="OrthoDB" id="2168082at2"/>
<dbReference type="Proteomes" id="UP000238882">
    <property type="component" value="Unassembled WGS sequence"/>
</dbReference>
<dbReference type="GO" id="GO:0000156">
    <property type="term" value="F:phosphorelay response regulator activity"/>
    <property type="evidence" value="ECO:0007669"/>
    <property type="project" value="InterPro"/>
</dbReference>
<dbReference type="GO" id="GO:0003677">
    <property type="term" value="F:DNA binding"/>
    <property type="evidence" value="ECO:0007669"/>
    <property type="project" value="UniProtKB-KW"/>
</dbReference>
<dbReference type="Gene3D" id="2.40.50.1020">
    <property type="entry name" value="LytTr DNA-binding domain"/>
    <property type="match status" value="1"/>
</dbReference>
<feature type="modified residue" description="4-aspartylphosphate" evidence="1">
    <location>
        <position position="54"/>
    </location>
</feature>
<dbReference type="PROSITE" id="PS50110">
    <property type="entry name" value="RESPONSE_REGULATORY"/>
    <property type="match status" value="1"/>
</dbReference>
<dbReference type="PROSITE" id="PS50930">
    <property type="entry name" value="HTH_LYTTR"/>
    <property type="match status" value="1"/>
</dbReference>